<organism evidence="2 3">
    <name type="scientific">Thermomonospora curvata (strain ATCC 19995 / DSM 43183 / JCM 3096 / KCTC 9072 / NBRC 15933 / NCIMB 10081 / Henssen B9)</name>
    <dbReference type="NCBI Taxonomy" id="471852"/>
    <lineage>
        <taxon>Bacteria</taxon>
        <taxon>Bacillati</taxon>
        <taxon>Actinomycetota</taxon>
        <taxon>Actinomycetes</taxon>
        <taxon>Streptosporangiales</taxon>
        <taxon>Thermomonosporaceae</taxon>
        <taxon>Thermomonospora</taxon>
    </lineage>
</organism>
<dbReference type="KEGG" id="tcu:Tcur_3593"/>
<reference evidence="2 3" key="1">
    <citation type="journal article" date="2011" name="Stand. Genomic Sci.">
        <title>Complete genome sequence of Thermomonospora curvata type strain (B9).</title>
        <authorList>
            <person name="Chertkov O."/>
            <person name="Sikorski J."/>
            <person name="Nolan M."/>
            <person name="Lapidus A."/>
            <person name="Lucas S."/>
            <person name="Del Rio T.G."/>
            <person name="Tice H."/>
            <person name="Cheng J.F."/>
            <person name="Goodwin L."/>
            <person name="Pitluck S."/>
            <person name="Liolios K."/>
            <person name="Ivanova N."/>
            <person name="Mavromatis K."/>
            <person name="Mikhailova N."/>
            <person name="Ovchinnikova G."/>
            <person name="Pati A."/>
            <person name="Chen A."/>
            <person name="Palaniappan K."/>
            <person name="Djao O.D."/>
            <person name="Land M."/>
            <person name="Hauser L."/>
            <person name="Chang Y.J."/>
            <person name="Jeffries C.D."/>
            <person name="Brettin T."/>
            <person name="Han C."/>
            <person name="Detter J.C."/>
            <person name="Rohde M."/>
            <person name="Goker M."/>
            <person name="Woyke T."/>
            <person name="Bristow J."/>
            <person name="Eisen J.A."/>
            <person name="Markowitz V."/>
            <person name="Hugenholtz P."/>
            <person name="Klenk H.P."/>
            <person name="Kyrpides N.C."/>
        </authorList>
    </citation>
    <scope>NUCLEOTIDE SEQUENCE [LARGE SCALE GENOMIC DNA]</scope>
    <source>
        <strain evidence="3">ATCC 19995 / DSM 43183 / JCM 3096 / KCTC 9072 / NBRC 15933 / NCIMB 10081 / Henssen B9</strain>
    </source>
</reference>
<dbReference type="Proteomes" id="UP000001918">
    <property type="component" value="Chromosome"/>
</dbReference>
<dbReference type="RefSeq" id="WP_012853912.1">
    <property type="nucleotide sequence ID" value="NC_013510.1"/>
</dbReference>
<sequence length="83" mass="8209">MTHGLMGLAGRMAAPLIQRAAPRPASKLKGADGDSGKGGTSSGKGNAVAKAHVVSGMGRQGLLRTGFVPLQVTASPLTATCPL</sequence>
<name>D1ABV5_THECD</name>
<proteinExistence type="predicted"/>
<protein>
    <submittedName>
        <fullName evidence="2">Uncharacterized protein</fullName>
    </submittedName>
</protein>
<gene>
    <name evidence="2" type="ordered locus">Tcur_3593</name>
</gene>
<dbReference type="EMBL" id="CP001738">
    <property type="protein sequence ID" value="ACY99128.1"/>
    <property type="molecule type" value="Genomic_DNA"/>
</dbReference>
<evidence type="ECO:0000313" key="3">
    <source>
        <dbReference type="Proteomes" id="UP000001918"/>
    </source>
</evidence>
<dbReference type="HOGENOM" id="CLU_2541476_0_0_11"/>
<evidence type="ECO:0000256" key="1">
    <source>
        <dbReference type="SAM" id="MobiDB-lite"/>
    </source>
</evidence>
<keyword evidence="3" id="KW-1185">Reference proteome</keyword>
<dbReference type="AlphaFoldDB" id="D1ABV5"/>
<evidence type="ECO:0000313" key="2">
    <source>
        <dbReference type="EMBL" id="ACY99128.1"/>
    </source>
</evidence>
<feature type="region of interest" description="Disordered" evidence="1">
    <location>
        <begin position="17"/>
        <end position="47"/>
    </location>
</feature>
<accession>D1ABV5</accession>